<dbReference type="PANTHER" id="PTHR42715">
    <property type="entry name" value="BETA-GLUCOSIDASE"/>
    <property type="match status" value="1"/>
</dbReference>
<dbReference type="InterPro" id="IPR036881">
    <property type="entry name" value="Glyco_hydro_3_C_sf"/>
</dbReference>
<keyword evidence="8" id="KW-1185">Reference proteome</keyword>
<dbReference type="PRINTS" id="PR00133">
    <property type="entry name" value="GLHYDRLASE3"/>
</dbReference>
<dbReference type="InterPro" id="IPR036962">
    <property type="entry name" value="Glyco_hydro_3_N_sf"/>
</dbReference>
<keyword evidence="4 5" id="KW-0326">Glycosidase</keyword>
<dbReference type="PANTHER" id="PTHR42715:SF10">
    <property type="entry name" value="BETA-GLUCOSIDASE"/>
    <property type="match status" value="1"/>
</dbReference>
<dbReference type="PROSITE" id="PS00775">
    <property type="entry name" value="GLYCOSYL_HYDROL_F3"/>
    <property type="match status" value="1"/>
</dbReference>
<evidence type="ECO:0000256" key="2">
    <source>
        <dbReference type="ARBA" id="ARBA00022801"/>
    </source>
</evidence>
<protein>
    <submittedName>
        <fullName evidence="7">Glycoside hydrolase family 3 C-terminal domain-containing protein</fullName>
    </submittedName>
</protein>
<keyword evidence="3" id="KW-0119">Carbohydrate metabolism</keyword>
<accession>A0ABS5W154</accession>
<dbReference type="SUPFAM" id="SSF51445">
    <property type="entry name" value="(Trans)glycosidases"/>
    <property type="match status" value="1"/>
</dbReference>
<dbReference type="EMBL" id="JAHFVK010000001">
    <property type="protein sequence ID" value="MBT2132960.1"/>
    <property type="molecule type" value="Genomic_DNA"/>
</dbReference>
<sequence>MGPAPGLVGANRSGGLRSVHRATALNGASGRESAVKSRWVRLVALSIFVVSPVSLWAQQRESPSAATASASDLEALLARMTTAEKIGQLVQRMGGRQRALNSRLGPEELEKVRRGEVGSYLHVAGAEPLRELQRVAVEESRLGIPLLFAMDVVHGYRTIFPVPLAMAATWDPSAAESHARIAAQEASAAGLHWTFAPMVDVARDPRWGRIVEGAGEDPFLGAAMAAAQVRGFQGSDLSAADTIMAGTKHFGAYGAAEGGRDYAGADLSERTLRETYLPPFEAAAKAGTASFMTAFNALGGVPTTGNATLLRGILRGEWGYDGVLLSDWHAIEELMAHGVAGDRAAAARLALEAGVDMDMVSDIYGQDLIASVEADPELKARLDEAVMRILKVKRDLGLFVDPYKYHDAAREAAVMLSPEHRAEARRIAERSIVLLKNEGNVLPLAKGAGRIALIGALADDARSQLGSWRARGVEEDVVTLRAALEAVHAGVTYVRGADSRSSEAAGIAEAVSAARASDVVVMALGEDFDWSGEARSRSSLELPGAQEELFEAVASTGKPVVVVLMGGRPLAIPEVAEKADAILVTWLLGDEAGPAIVRTLFGDENPAGRLPASFPRTTGQVPFAYDHLPSGRPADPDLAKDTARYMDLPITPLYAFGYGLSYTTFDYGPVAVDRASIPAEGGRVTVSVAVTNSGLRAGDEVVQLYMRDPVASVSRPIQQLRGFRRVALAPGETRMVSFTLDAAHFAFWGQSGGWVIEPGLILLSVGSASDSIHGHAEVTLTGQSHGTSSPASIPVLSSDRQIRGNLNPT</sequence>
<evidence type="ECO:0000313" key="7">
    <source>
        <dbReference type="EMBL" id="MBT2132960.1"/>
    </source>
</evidence>
<dbReference type="InterPro" id="IPR002772">
    <property type="entry name" value="Glyco_hydro_3_C"/>
</dbReference>
<dbReference type="Gene3D" id="3.40.50.1700">
    <property type="entry name" value="Glycoside hydrolase family 3 C-terminal domain"/>
    <property type="match status" value="1"/>
</dbReference>
<dbReference type="Proteomes" id="UP000811255">
    <property type="component" value="Unassembled WGS sequence"/>
</dbReference>
<evidence type="ECO:0000313" key="8">
    <source>
        <dbReference type="Proteomes" id="UP000811255"/>
    </source>
</evidence>
<reference evidence="7 8" key="1">
    <citation type="submission" date="2021-05" db="EMBL/GenBank/DDBJ databases">
        <title>Croceibacterium sp. LX-88 genome sequence.</title>
        <authorList>
            <person name="Luo X."/>
        </authorList>
    </citation>
    <scope>NUCLEOTIDE SEQUENCE [LARGE SCALE GENOMIC DNA]</scope>
    <source>
        <strain evidence="7 8">LX-88</strain>
    </source>
</reference>
<dbReference type="Pfam" id="PF14310">
    <property type="entry name" value="Fn3-like"/>
    <property type="match status" value="1"/>
</dbReference>
<feature type="domain" description="Fibronectin type III-like" evidence="6">
    <location>
        <begin position="700"/>
        <end position="769"/>
    </location>
</feature>
<dbReference type="SUPFAM" id="SSF52279">
    <property type="entry name" value="Beta-D-glucan exohydrolase, C-terminal domain"/>
    <property type="match status" value="1"/>
</dbReference>
<evidence type="ECO:0000256" key="4">
    <source>
        <dbReference type="ARBA" id="ARBA00023295"/>
    </source>
</evidence>
<dbReference type="InterPro" id="IPR026891">
    <property type="entry name" value="Fn3-like"/>
</dbReference>
<dbReference type="Gene3D" id="3.20.20.300">
    <property type="entry name" value="Glycoside hydrolase, family 3, N-terminal domain"/>
    <property type="match status" value="1"/>
</dbReference>
<dbReference type="GO" id="GO:0016787">
    <property type="term" value="F:hydrolase activity"/>
    <property type="evidence" value="ECO:0007669"/>
    <property type="project" value="UniProtKB-KW"/>
</dbReference>
<dbReference type="Gene3D" id="2.60.40.10">
    <property type="entry name" value="Immunoglobulins"/>
    <property type="match status" value="1"/>
</dbReference>
<dbReference type="InterPro" id="IPR013783">
    <property type="entry name" value="Ig-like_fold"/>
</dbReference>
<dbReference type="Pfam" id="PF01915">
    <property type="entry name" value="Glyco_hydro_3_C"/>
    <property type="match status" value="1"/>
</dbReference>
<comment type="similarity">
    <text evidence="1 5">Belongs to the glycosyl hydrolase 3 family.</text>
</comment>
<dbReference type="InterPro" id="IPR017853">
    <property type="entry name" value="GH"/>
</dbReference>
<dbReference type="InterPro" id="IPR001764">
    <property type="entry name" value="Glyco_hydro_3_N"/>
</dbReference>
<organism evidence="7 8">
    <name type="scientific">Croceibacterium selenioxidans</name>
    <dbReference type="NCBI Taxonomy" id="2838833"/>
    <lineage>
        <taxon>Bacteria</taxon>
        <taxon>Pseudomonadati</taxon>
        <taxon>Pseudomonadota</taxon>
        <taxon>Alphaproteobacteria</taxon>
        <taxon>Sphingomonadales</taxon>
        <taxon>Erythrobacteraceae</taxon>
        <taxon>Croceibacterium</taxon>
    </lineage>
</organism>
<evidence type="ECO:0000256" key="3">
    <source>
        <dbReference type="ARBA" id="ARBA00023277"/>
    </source>
</evidence>
<proteinExistence type="inferred from homology"/>
<evidence type="ECO:0000259" key="6">
    <source>
        <dbReference type="SMART" id="SM01217"/>
    </source>
</evidence>
<keyword evidence="2 5" id="KW-0378">Hydrolase</keyword>
<evidence type="ECO:0000256" key="1">
    <source>
        <dbReference type="ARBA" id="ARBA00005336"/>
    </source>
</evidence>
<comment type="caution">
    <text evidence="7">The sequence shown here is derived from an EMBL/GenBank/DDBJ whole genome shotgun (WGS) entry which is preliminary data.</text>
</comment>
<name>A0ABS5W154_9SPHN</name>
<dbReference type="Pfam" id="PF00933">
    <property type="entry name" value="Glyco_hydro_3"/>
    <property type="match status" value="1"/>
</dbReference>
<dbReference type="InterPro" id="IPR019800">
    <property type="entry name" value="Glyco_hydro_3_AS"/>
</dbReference>
<dbReference type="SMART" id="SM01217">
    <property type="entry name" value="Fn3_like"/>
    <property type="match status" value="1"/>
</dbReference>
<gene>
    <name evidence="7" type="ORF">KK137_01320</name>
</gene>
<dbReference type="InterPro" id="IPR050288">
    <property type="entry name" value="Cellulose_deg_GH3"/>
</dbReference>
<evidence type="ECO:0000256" key="5">
    <source>
        <dbReference type="RuleBase" id="RU361161"/>
    </source>
</evidence>